<dbReference type="Gene3D" id="3.40.30.10">
    <property type="entry name" value="Glutaredoxin"/>
    <property type="match status" value="1"/>
</dbReference>
<keyword evidence="4" id="KW-1185">Reference proteome</keyword>
<dbReference type="SUPFAM" id="SSF52833">
    <property type="entry name" value="Thioredoxin-like"/>
    <property type="match status" value="1"/>
</dbReference>
<keyword evidence="2" id="KW-0732">Signal</keyword>
<organism evidence="3 4">
    <name type="scientific">Streptomyces flavalbus</name>
    <dbReference type="NCBI Taxonomy" id="2665155"/>
    <lineage>
        <taxon>Bacteria</taxon>
        <taxon>Bacillati</taxon>
        <taxon>Actinomycetota</taxon>
        <taxon>Actinomycetes</taxon>
        <taxon>Kitasatosporales</taxon>
        <taxon>Streptomycetaceae</taxon>
        <taxon>Streptomyces</taxon>
    </lineage>
</organism>
<keyword evidence="1" id="KW-0812">Transmembrane</keyword>
<proteinExistence type="predicted"/>
<feature type="transmembrane region" description="Helical" evidence="1">
    <location>
        <begin position="385"/>
        <end position="405"/>
    </location>
</feature>
<evidence type="ECO:0000313" key="3">
    <source>
        <dbReference type="EMBL" id="MFD0316709.1"/>
    </source>
</evidence>
<feature type="transmembrane region" description="Helical" evidence="1">
    <location>
        <begin position="351"/>
        <end position="373"/>
    </location>
</feature>
<feature type="transmembrane region" description="Helical" evidence="1">
    <location>
        <begin position="411"/>
        <end position="431"/>
    </location>
</feature>
<reference evidence="4" key="1">
    <citation type="journal article" date="2019" name="Int. J. Syst. Evol. Microbiol.">
        <title>The Global Catalogue of Microorganisms (GCM) 10K type strain sequencing project: providing services to taxonomists for standard genome sequencing and annotation.</title>
        <authorList>
            <consortium name="The Broad Institute Genomics Platform"/>
            <consortium name="The Broad Institute Genome Sequencing Center for Infectious Disease"/>
            <person name="Wu L."/>
            <person name="Ma J."/>
        </authorList>
    </citation>
    <scope>NUCLEOTIDE SEQUENCE [LARGE SCALE GENOMIC DNA]</scope>
    <source>
        <strain evidence="4">CGMCC 4.7400</strain>
    </source>
</reference>
<accession>A0ABW2WGR0</accession>
<dbReference type="PROSITE" id="PS51354">
    <property type="entry name" value="GLUTAREDOXIN_2"/>
    <property type="match status" value="1"/>
</dbReference>
<keyword evidence="1" id="KW-1133">Transmembrane helix</keyword>
<sequence>MTPPIHLRRGLGAALLLLLAALFTLFPSASPAVASPAGEQPVTLTLFWGQTCPKCKAERAFLEDFGADHPRLEVVQYEVWNNTGNRGLFKEYADRHGIKATAVPATFVGERAWVGWTDAIEDDLREVLEGALRGEPVPAGVYGTGGSSSTCDITEKCEVQKESNKVDVPLVGSVELADQSLVVSTLVIGFVDGINPCSLWAISILLAIVLRTGSRRRVLAVGTVFLLVTAGMYAVYMAGIYSALSVVGFLDAIQVGIAVLAGVFGLLSVKDYFWFRKGATLSIPEARKPALYKRMRSIALHRSLLPALAATTALAVAVSLLETPCTAGFPVMWTGMLAARDVPFAEAAGLYALYMIPFLIDEFLVFCAAVVTMRAAKLQEKHGRLLKLLSGTVMLALAGVMVTAPEVMEDVVGATVVFLGALLVAVAVHLVTRGWIARKGADLGTT</sequence>
<feature type="transmembrane region" description="Helical" evidence="1">
    <location>
        <begin position="304"/>
        <end position="331"/>
    </location>
</feature>
<comment type="caution">
    <text evidence="3">The sequence shown here is derived from an EMBL/GenBank/DDBJ whole genome shotgun (WGS) entry which is preliminary data.</text>
</comment>
<feature type="transmembrane region" description="Helical" evidence="1">
    <location>
        <begin position="242"/>
        <end position="267"/>
    </location>
</feature>
<evidence type="ECO:0000313" key="4">
    <source>
        <dbReference type="Proteomes" id="UP001597023"/>
    </source>
</evidence>
<feature type="transmembrane region" description="Helical" evidence="1">
    <location>
        <begin position="217"/>
        <end position="236"/>
    </location>
</feature>
<feature type="chain" id="PRO_5045497121" description="Thioredoxin domain-containing protein" evidence="2">
    <location>
        <begin position="35"/>
        <end position="446"/>
    </location>
</feature>
<gene>
    <name evidence="3" type="ORF">ACFQZ6_21365</name>
</gene>
<name>A0ABW2WGR0_9ACTN</name>
<dbReference type="InterPro" id="IPR036249">
    <property type="entry name" value="Thioredoxin-like_sf"/>
</dbReference>
<evidence type="ECO:0000256" key="2">
    <source>
        <dbReference type="SAM" id="SignalP"/>
    </source>
</evidence>
<dbReference type="Proteomes" id="UP001597023">
    <property type="component" value="Unassembled WGS sequence"/>
</dbReference>
<keyword evidence="1" id="KW-0472">Membrane</keyword>
<feature type="transmembrane region" description="Helical" evidence="1">
    <location>
        <begin position="186"/>
        <end position="210"/>
    </location>
</feature>
<protein>
    <recommendedName>
        <fullName evidence="5">Thioredoxin domain-containing protein</fullName>
    </recommendedName>
</protein>
<feature type="signal peptide" evidence="2">
    <location>
        <begin position="1"/>
        <end position="34"/>
    </location>
</feature>
<evidence type="ECO:0008006" key="5">
    <source>
        <dbReference type="Google" id="ProtNLM"/>
    </source>
</evidence>
<dbReference type="RefSeq" id="WP_381611495.1">
    <property type="nucleotide sequence ID" value="NZ_JBHTEB010000001.1"/>
</dbReference>
<evidence type="ECO:0000256" key="1">
    <source>
        <dbReference type="SAM" id="Phobius"/>
    </source>
</evidence>
<dbReference type="EMBL" id="JBHTEB010000001">
    <property type="protein sequence ID" value="MFD0316709.1"/>
    <property type="molecule type" value="Genomic_DNA"/>
</dbReference>